<organism evidence="2 3">
    <name type="scientific">Linum tenue</name>
    <dbReference type="NCBI Taxonomy" id="586396"/>
    <lineage>
        <taxon>Eukaryota</taxon>
        <taxon>Viridiplantae</taxon>
        <taxon>Streptophyta</taxon>
        <taxon>Embryophyta</taxon>
        <taxon>Tracheophyta</taxon>
        <taxon>Spermatophyta</taxon>
        <taxon>Magnoliopsida</taxon>
        <taxon>eudicotyledons</taxon>
        <taxon>Gunneridae</taxon>
        <taxon>Pentapetalae</taxon>
        <taxon>rosids</taxon>
        <taxon>fabids</taxon>
        <taxon>Malpighiales</taxon>
        <taxon>Linaceae</taxon>
        <taxon>Linum</taxon>
    </lineage>
</organism>
<sequence length="26" mass="2707">MLTCPPSGPSWQTGSSQSRTPSCLPT</sequence>
<accession>A0AAV0J7J6</accession>
<evidence type="ECO:0000313" key="2">
    <source>
        <dbReference type="EMBL" id="CAI0405792.1"/>
    </source>
</evidence>
<name>A0AAV0J7J6_9ROSI</name>
<proteinExistence type="predicted"/>
<keyword evidence="3" id="KW-1185">Reference proteome</keyword>
<dbReference type="AlphaFoldDB" id="A0AAV0J7J6"/>
<dbReference type="EMBL" id="CAMGYJ010000004">
    <property type="protein sequence ID" value="CAI0405792.1"/>
    <property type="molecule type" value="Genomic_DNA"/>
</dbReference>
<reference evidence="2" key="1">
    <citation type="submission" date="2022-08" db="EMBL/GenBank/DDBJ databases">
        <authorList>
            <person name="Gutierrez-Valencia J."/>
        </authorList>
    </citation>
    <scope>NUCLEOTIDE SEQUENCE</scope>
</reference>
<dbReference type="Proteomes" id="UP001154282">
    <property type="component" value="Unassembled WGS sequence"/>
</dbReference>
<protein>
    <submittedName>
        <fullName evidence="2">Uncharacterized protein</fullName>
    </submittedName>
</protein>
<feature type="region of interest" description="Disordered" evidence="1">
    <location>
        <begin position="1"/>
        <end position="26"/>
    </location>
</feature>
<feature type="compositionally biased region" description="Polar residues" evidence="1">
    <location>
        <begin position="9"/>
        <end position="26"/>
    </location>
</feature>
<gene>
    <name evidence="2" type="ORF">LITE_LOCUS12983</name>
</gene>
<comment type="caution">
    <text evidence="2">The sequence shown here is derived from an EMBL/GenBank/DDBJ whole genome shotgun (WGS) entry which is preliminary data.</text>
</comment>
<evidence type="ECO:0000256" key="1">
    <source>
        <dbReference type="SAM" id="MobiDB-lite"/>
    </source>
</evidence>
<evidence type="ECO:0000313" key="3">
    <source>
        <dbReference type="Proteomes" id="UP001154282"/>
    </source>
</evidence>